<proteinExistence type="predicted"/>
<evidence type="ECO:0000313" key="4">
    <source>
        <dbReference type="Proteomes" id="UP001205105"/>
    </source>
</evidence>
<dbReference type="Gene3D" id="1.20.1280.50">
    <property type="match status" value="1"/>
</dbReference>
<evidence type="ECO:0000256" key="1">
    <source>
        <dbReference type="ARBA" id="ARBA00004430"/>
    </source>
</evidence>
<dbReference type="GO" id="GO:0005930">
    <property type="term" value="C:axoneme"/>
    <property type="evidence" value="ECO:0007669"/>
    <property type="project" value="UniProtKB-SubCell"/>
</dbReference>
<feature type="domain" description="F-box" evidence="2">
    <location>
        <begin position="16"/>
        <end position="53"/>
    </location>
</feature>
<name>A0AAD5DSI0_9CHLO</name>
<comment type="subcellular location">
    <subcellularLocation>
        <location evidence="1">Cytoplasm</location>
        <location evidence="1">Cytoskeleton</location>
        <location evidence="1">Cilium axoneme</location>
    </subcellularLocation>
</comment>
<sequence>MADLQPEPSAPTLAALPDDLLVACFEQLETLERRRVLPLVCSRWRHLADAPQLVHSFEIIFKNGQCLPDHLAAFRGWLERSGAGAAMRSLRLCAWGPAFFGGGFFSGQAIGPRGGDLQHVLAACSRLQEMRLYSIHGHSRAQEPIPAGLAEVLPRELTTLCLENEREGPLPSQVALLTRLEHLQLSCDCPEDGYGPLSSLTGLTALYYSECNHLPPAEVVRPLTNLLSLYIDLGSLEGEGEAEPMLEALPQLTALCFYHHDWTLGRLPEAVTQLEQLQRFAVISIGDEDAERIDAALPEGPWLASVRQMLLPIAIAAASLAELQAARQLEQLGLSGQMVQCLEAPDTQAAAVQVLDFARCHSPLRRLQMDSSIAADQAAVAALRQAAPHLSVSIEQDCDALRHAVMPEFADIQW</sequence>
<dbReference type="SUPFAM" id="SSF81383">
    <property type="entry name" value="F-box domain"/>
    <property type="match status" value="1"/>
</dbReference>
<dbReference type="SUPFAM" id="SSF52058">
    <property type="entry name" value="L domain-like"/>
    <property type="match status" value="1"/>
</dbReference>
<organism evidence="3 4">
    <name type="scientific">Chlorella ohadii</name>
    <dbReference type="NCBI Taxonomy" id="2649997"/>
    <lineage>
        <taxon>Eukaryota</taxon>
        <taxon>Viridiplantae</taxon>
        <taxon>Chlorophyta</taxon>
        <taxon>core chlorophytes</taxon>
        <taxon>Trebouxiophyceae</taxon>
        <taxon>Chlorellales</taxon>
        <taxon>Chlorellaceae</taxon>
        <taxon>Chlorella clade</taxon>
        <taxon>Chlorella</taxon>
    </lineage>
</organism>
<dbReference type="Gene3D" id="3.80.10.10">
    <property type="entry name" value="Ribonuclease Inhibitor"/>
    <property type="match status" value="1"/>
</dbReference>
<dbReference type="InterPro" id="IPR036047">
    <property type="entry name" value="F-box-like_dom_sf"/>
</dbReference>
<dbReference type="InterPro" id="IPR032675">
    <property type="entry name" value="LRR_dom_sf"/>
</dbReference>
<dbReference type="Proteomes" id="UP001205105">
    <property type="component" value="Unassembled WGS sequence"/>
</dbReference>
<evidence type="ECO:0000259" key="2">
    <source>
        <dbReference type="Pfam" id="PF00646"/>
    </source>
</evidence>
<accession>A0AAD5DSI0</accession>
<dbReference type="AlphaFoldDB" id="A0AAD5DSI0"/>
<reference evidence="3" key="1">
    <citation type="submission" date="2020-11" db="EMBL/GenBank/DDBJ databases">
        <title>Chlorella ohadii genome sequencing and assembly.</title>
        <authorList>
            <person name="Murik O."/>
            <person name="Treves H."/>
            <person name="Kedem I."/>
            <person name="Shotland Y."/>
            <person name="Kaplan A."/>
        </authorList>
    </citation>
    <scope>NUCLEOTIDE SEQUENCE</scope>
    <source>
        <strain evidence="3">1</strain>
    </source>
</reference>
<dbReference type="InterPro" id="IPR001810">
    <property type="entry name" value="F-box_dom"/>
</dbReference>
<dbReference type="Pfam" id="PF00646">
    <property type="entry name" value="F-box"/>
    <property type="match status" value="1"/>
</dbReference>
<dbReference type="EMBL" id="JADXDR010000095">
    <property type="protein sequence ID" value="KAI7839654.1"/>
    <property type="molecule type" value="Genomic_DNA"/>
</dbReference>
<evidence type="ECO:0000313" key="3">
    <source>
        <dbReference type="EMBL" id="KAI7839654.1"/>
    </source>
</evidence>
<protein>
    <recommendedName>
        <fullName evidence="2">F-box domain-containing protein</fullName>
    </recommendedName>
</protein>
<gene>
    <name evidence="3" type="ORF">COHA_006463</name>
</gene>
<comment type="caution">
    <text evidence="3">The sequence shown here is derived from an EMBL/GenBank/DDBJ whole genome shotgun (WGS) entry which is preliminary data.</text>
</comment>
<keyword evidence="4" id="KW-1185">Reference proteome</keyword>